<evidence type="ECO:0000259" key="9">
    <source>
        <dbReference type="PROSITE" id="PS51032"/>
    </source>
</evidence>
<evidence type="ECO:0000256" key="5">
    <source>
        <dbReference type="ARBA" id="ARBA00023163"/>
    </source>
</evidence>
<dbReference type="OrthoDB" id="1932364at2759"/>
<keyword evidence="3" id="KW-0238">DNA-binding</keyword>
<dbReference type="InterPro" id="IPR036955">
    <property type="entry name" value="AP2/ERF_dom_sf"/>
</dbReference>
<comment type="similarity">
    <text evidence="7">Belongs to the AP2/ERF transcription factor family. ERF subfamily.</text>
</comment>
<dbReference type="GO" id="GO:0003677">
    <property type="term" value="F:DNA binding"/>
    <property type="evidence" value="ECO:0007669"/>
    <property type="project" value="UniProtKB-KW"/>
</dbReference>
<keyword evidence="5" id="KW-0804">Transcription</keyword>
<organism evidence="10 11">
    <name type="scientific">Jatropha curcas</name>
    <name type="common">Barbados nut</name>
    <dbReference type="NCBI Taxonomy" id="180498"/>
    <lineage>
        <taxon>Eukaryota</taxon>
        <taxon>Viridiplantae</taxon>
        <taxon>Streptophyta</taxon>
        <taxon>Embryophyta</taxon>
        <taxon>Tracheophyta</taxon>
        <taxon>Spermatophyta</taxon>
        <taxon>Magnoliopsida</taxon>
        <taxon>eudicotyledons</taxon>
        <taxon>Gunneridae</taxon>
        <taxon>Pentapetalae</taxon>
        <taxon>rosids</taxon>
        <taxon>fabids</taxon>
        <taxon>Malpighiales</taxon>
        <taxon>Euphorbiaceae</taxon>
        <taxon>Crotonoideae</taxon>
        <taxon>Jatropheae</taxon>
        <taxon>Jatropha</taxon>
    </lineage>
</organism>
<dbReference type="Proteomes" id="UP000027138">
    <property type="component" value="Unassembled WGS sequence"/>
</dbReference>
<evidence type="ECO:0000256" key="4">
    <source>
        <dbReference type="ARBA" id="ARBA00023159"/>
    </source>
</evidence>
<dbReference type="PRINTS" id="PR00367">
    <property type="entry name" value="ETHRSPELEMNT"/>
</dbReference>
<dbReference type="SUPFAM" id="SSF54171">
    <property type="entry name" value="DNA-binding domain"/>
    <property type="match status" value="1"/>
</dbReference>
<dbReference type="SMART" id="SM00380">
    <property type="entry name" value="AP2"/>
    <property type="match status" value="1"/>
</dbReference>
<dbReference type="CDD" id="cd00018">
    <property type="entry name" value="AP2"/>
    <property type="match status" value="1"/>
</dbReference>
<keyword evidence="11" id="KW-1185">Reference proteome</keyword>
<dbReference type="GO" id="GO:0003700">
    <property type="term" value="F:DNA-binding transcription factor activity"/>
    <property type="evidence" value="ECO:0007669"/>
    <property type="project" value="InterPro"/>
</dbReference>
<evidence type="ECO:0000313" key="11">
    <source>
        <dbReference type="Proteomes" id="UP000027138"/>
    </source>
</evidence>
<evidence type="ECO:0000256" key="7">
    <source>
        <dbReference type="ARBA" id="ARBA00024343"/>
    </source>
</evidence>
<feature type="region of interest" description="Disordered" evidence="8">
    <location>
        <begin position="1"/>
        <end position="83"/>
    </location>
</feature>
<accession>A0A067JY82</accession>
<evidence type="ECO:0000256" key="3">
    <source>
        <dbReference type="ARBA" id="ARBA00023125"/>
    </source>
</evidence>
<proteinExistence type="inferred from homology"/>
<dbReference type="InterPro" id="IPR001471">
    <property type="entry name" value="AP2/ERF_dom"/>
</dbReference>
<dbReference type="STRING" id="180498.A0A067JY82"/>
<reference evidence="10 11" key="1">
    <citation type="journal article" date="2014" name="PLoS ONE">
        <title>Global Analysis of Gene Expression Profiles in Physic Nut (Jatropha curcas L.) Seedlings Exposed to Salt Stress.</title>
        <authorList>
            <person name="Zhang L."/>
            <person name="Zhang C."/>
            <person name="Wu P."/>
            <person name="Chen Y."/>
            <person name="Li M."/>
            <person name="Jiang H."/>
            <person name="Wu G."/>
        </authorList>
    </citation>
    <scope>NUCLEOTIDE SEQUENCE [LARGE SCALE GENOMIC DNA]</scope>
    <source>
        <strain evidence="11">cv. GZQX0401</strain>
        <tissue evidence="10">Young leaves</tissue>
    </source>
</reference>
<dbReference type="EMBL" id="KK914782">
    <property type="protein sequence ID" value="KDP28842.1"/>
    <property type="molecule type" value="Genomic_DNA"/>
</dbReference>
<dbReference type="PANTHER" id="PTHR31985">
    <property type="entry name" value="ETHYLENE-RESPONSIVE TRANSCRIPTION FACTOR ERF042-RELATED"/>
    <property type="match status" value="1"/>
</dbReference>
<name>A0A067JY82_JATCU</name>
<dbReference type="Gene3D" id="3.30.730.10">
    <property type="entry name" value="AP2/ERF domain"/>
    <property type="match status" value="1"/>
</dbReference>
<dbReference type="InterPro" id="IPR051032">
    <property type="entry name" value="AP2/ERF_TF_ERF_subfamily"/>
</dbReference>
<dbReference type="PANTHER" id="PTHR31985:SF130">
    <property type="entry name" value="ETHYLENE-RESPONSIVE TRANSCRIPTION FACTOR ERF034"/>
    <property type="match status" value="1"/>
</dbReference>
<evidence type="ECO:0000256" key="1">
    <source>
        <dbReference type="ARBA" id="ARBA00004123"/>
    </source>
</evidence>
<protein>
    <recommendedName>
        <fullName evidence="9">AP2/ERF domain-containing protein</fullName>
    </recommendedName>
</protein>
<evidence type="ECO:0000256" key="8">
    <source>
        <dbReference type="SAM" id="MobiDB-lite"/>
    </source>
</evidence>
<dbReference type="AlphaFoldDB" id="A0A067JY82"/>
<comment type="subcellular location">
    <subcellularLocation>
        <location evidence="1">Nucleus</location>
    </subcellularLocation>
</comment>
<dbReference type="KEGG" id="jcu:105643210"/>
<gene>
    <name evidence="10" type="ORF">JCGZ_14613</name>
</gene>
<keyword evidence="6" id="KW-0539">Nucleus</keyword>
<dbReference type="GO" id="GO:0005634">
    <property type="term" value="C:nucleus"/>
    <property type="evidence" value="ECO:0007669"/>
    <property type="project" value="UniProtKB-SubCell"/>
</dbReference>
<dbReference type="FunFam" id="3.30.730.10:FF:000001">
    <property type="entry name" value="Ethylene-responsive transcription factor 2"/>
    <property type="match status" value="1"/>
</dbReference>
<sequence>MDKHINLEIDAPENSLTSSSSSSSSPSSSSSSSSSSASNKGSRKAYFQELENGNESKKKQKMSTSSADHNETNRNNNKHPKYRGVRMRSWGKWVSEIREPRKKSRIWLGTYPTAEMAARAHDVAALAIKGNSAYLNFPELVHELPRPVTKSPKDIQAAAAKAALSETTQFQLQAEAHQLISSNTNTTSAMDNSNTQESDDTLFDLPDLFIDGVDLKSNGFCQYSPSWHLCTADTGFRVEEPYIWEYY</sequence>
<keyword evidence="2" id="KW-0805">Transcription regulation</keyword>
<dbReference type="PROSITE" id="PS51032">
    <property type="entry name" value="AP2_ERF"/>
    <property type="match status" value="1"/>
</dbReference>
<dbReference type="Pfam" id="PF00847">
    <property type="entry name" value="AP2"/>
    <property type="match status" value="1"/>
</dbReference>
<dbReference type="InterPro" id="IPR016177">
    <property type="entry name" value="DNA-bd_dom_sf"/>
</dbReference>
<evidence type="ECO:0000256" key="2">
    <source>
        <dbReference type="ARBA" id="ARBA00023015"/>
    </source>
</evidence>
<keyword evidence="4" id="KW-0010">Activator</keyword>
<feature type="compositionally biased region" description="Low complexity" evidence="8">
    <location>
        <begin position="18"/>
        <end position="38"/>
    </location>
</feature>
<evidence type="ECO:0000313" key="10">
    <source>
        <dbReference type="EMBL" id="KDP28842.1"/>
    </source>
</evidence>
<evidence type="ECO:0000256" key="6">
    <source>
        <dbReference type="ARBA" id="ARBA00023242"/>
    </source>
</evidence>
<feature type="domain" description="AP2/ERF" evidence="9">
    <location>
        <begin position="81"/>
        <end position="138"/>
    </location>
</feature>